<dbReference type="InterPro" id="IPR002112">
    <property type="entry name" value="Leuzip_Jun"/>
</dbReference>
<dbReference type="SMART" id="SM00338">
    <property type="entry name" value="BRLZ"/>
    <property type="match status" value="1"/>
</dbReference>
<dbReference type="Pfam" id="PF00170">
    <property type="entry name" value="bZIP_1"/>
    <property type="match status" value="1"/>
</dbReference>
<keyword evidence="9" id="KW-1185">Reference proteome</keyword>
<proteinExistence type="predicted"/>
<feature type="compositionally biased region" description="Polar residues" evidence="6">
    <location>
        <begin position="102"/>
        <end position="113"/>
    </location>
</feature>
<protein>
    <recommendedName>
        <fullName evidence="7">BZIP domain-containing protein</fullName>
    </recommendedName>
</protein>
<dbReference type="CDD" id="cd14687">
    <property type="entry name" value="bZIP_ATF2"/>
    <property type="match status" value="1"/>
</dbReference>
<evidence type="ECO:0000259" key="7">
    <source>
        <dbReference type="PROSITE" id="PS50217"/>
    </source>
</evidence>
<dbReference type="EMBL" id="JAOQAV010000563">
    <property type="protein sequence ID" value="KAJ4175474.1"/>
    <property type="molecule type" value="Genomic_DNA"/>
</dbReference>
<evidence type="ECO:0000256" key="3">
    <source>
        <dbReference type="ARBA" id="ARBA00023125"/>
    </source>
</evidence>
<sequence>TLTNSFPYMEGVTLLHGYTPNEAIGDELTVGSAAVPSHPRWEGSEWIGRRPFLGAFQDDVDFTASYRQARLPHDHSVFYGATVKNHALSSERLVTVPDEPPSTVTPSLQSSQEPPKKPGRKRKTQLSERAAPEPARLHSRGGENNDDPSRRGIHTHANEMGMSSGAGIRKQDAKIKKVRERNRVAANKFRTRKKKDLARLQSDEEAIEQRHRTLTSCVDDLNEELLHLKMQLLQHTGCNCTLIQNYIENEAQLYIQSMELESQNYGDGYTQAEDLHYP</sequence>
<dbReference type="InterPro" id="IPR046347">
    <property type="entry name" value="bZIP_sf"/>
</dbReference>
<keyword evidence="4" id="KW-0804">Transcription</keyword>
<dbReference type="SUPFAM" id="SSF57959">
    <property type="entry name" value="Leucine zipper domain"/>
    <property type="match status" value="1"/>
</dbReference>
<keyword evidence="5" id="KW-0539">Nucleus</keyword>
<organism evidence="8 9">
    <name type="scientific">Fusarium falciforme</name>
    <dbReference type="NCBI Taxonomy" id="195108"/>
    <lineage>
        <taxon>Eukaryota</taxon>
        <taxon>Fungi</taxon>
        <taxon>Dikarya</taxon>
        <taxon>Ascomycota</taxon>
        <taxon>Pezizomycotina</taxon>
        <taxon>Sordariomycetes</taxon>
        <taxon>Hypocreomycetidae</taxon>
        <taxon>Hypocreales</taxon>
        <taxon>Nectriaceae</taxon>
        <taxon>Fusarium</taxon>
        <taxon>Fusarium solani species complex</taxon>
    </lineage>
</organism>
<dbReference type="InterPro" id="IPR051027">
    <property type="entry name" value="bZIP_transcription_factors"/>
</dbReference>
<evidence type="ECO:0000256" key="4">
    <source>
        <dbReference type="ARBA" id="ARBA00023163"/>
    </source>
</evidence>
<accession>A0A9W8QT31</accession>
<feature type="compositionally biased region" description="Basic and acidic residues" evidence="6">
    <location>
        <begin position="140"/>
        <end position="150"/>
    </location>
</feature>
<feature type="non-terminal residue" evidence="8">
    <location>
        <position position="1"/>
    </location>
</feature>
<feature type="region of interest" description="Disordered" evidence="6">
    <location>
        <begin position="93"/>
        <end position="174"/>
    </location>
</feature>
<dbReference type="GO" id="GO:0005634">
    <property type="term" value="C:nucleus"/>
    <property type="evidence" value="ECO:0007669"/>
    <property type="project" value="UniProtKB-SubCell"/>
</dbReference>
<dbReference type="GO" id="GO:0003700">
    <property type="term" value="F:DNA-binding transcription factor activity"/>
    <property type="evidence" value="ECO:0007669"/>
    <property type="project" value="InterPro"/>
</dbReference>
<name>A0A9W8QT31_9HYPO</name>
<dbReference type="PANTHER" id="PTHR19304">
    <property type="entry name" value="CYCLIC-AMP RESPONSE ELEMENT BINDING PROTEIN"/>
    <property type="match status" value="1"/>
</dbReference>
<dbReference type="Gene3D" id="1.20.5.170">
    <property type="match status" value="1"/>
</dbReference>
<gene>
    <name evidence="8" type="ORF">NW755_014888</name>
</gene>
<dbReference type="PROSITE" id="PS50217">
    <property type="entry name" value="BZIP"/>
    <property type="match status" value="1"/>
</dbReference>
<reference evidence="8" key="1">
    <citation type="submission" date="2022-09" db="EMBL/GenBank/DDBJ databases">
        <title>Fusarium specimens isolated from Avocado Roots.</title>
        <authorList>
            <person name="Stajich J."/>
            <person name="Roper C."/>
            <person name="Heimlech-Rivalta G."/>
        </authorList>
    </citation>
    <scope>NUCLEOTIDE SEQUENCE</scope>
    <source>
        <strain evidence="8">A02</strain>
    </source>
</reference>
<keyword evidence="3" id="KW-0238">DNA-binding</keyword>
<feature type="domain" description="BZIP" evidence="7">
    <location>
        <begin position="172"/>
        <end position="235"/>
    </location>
</feature>
<evidence type="ECO:0000256" key="1">
    <source>
        <dbReference type="ARBA" id="ARBA00004123"/>
    </source>
</evidence>
<dbReference type="PROSITE" id="PS00036">
    <property type="entry name" value="BZIP_BASIC"/>
    <property type="match status" value="1"/>
</dbReference>
<keyword evidence="2" id="KW-0805">Transcription regulation</keyword>
<dbReference type="Proteomes" id="UP001152087">
    <property type="component" value="Unassembled WGS sequence"/>
</dbReference>
<dbReference type="PRINTS" id="PR00043">
    <property type="entry name" value="LEUZIPPRJUN"/>
</dbReference>
<dbReference type="AlphaFoldDB" id="A0A9W8QT31"/>
<evidence type="ECO:0000313" key="9">
    <source>
        <dbReference type="Proteomes" id="UP001152087"/>
    </source>
</evidence>
<comment type="subcellular location">
    <subcellularLocation>
        <location evidence="1">Nucleus</location>
    </subcellularLocation>
</comment>
<evidence type="ECO:0000313" key="8">
    <source>
        <dbReference type="EMBL" id="KAJ4175474.1"/>
    </source>
</evidence>
<dbReference type="GO" id="GO:0003677">
    <property type="term" value="F:DNA binding"/>
    <property type="evidence" value="ECO:0007669"/>
    <property type="project" value="UniProtKB-KW"/>
</dbReference>
<evidence type="ECO:0000256" key="6">
    <source>
        <dbReference type="SAM" id="MobiDB-lite"/>
    </source>
</evidence>
<dbReference type="InterPro" id="IPR004827">
    <property type="entry name" value="bZIP"/>
</dbReference>
<comment type="caution">
    <text evidence="8">The sequence shown here is derived from an EMBL/GenBank/DDBJ whole genome shotgun (WGS) entry which is preliminary data.</text>
</comment>
<evidence type="ECO:0000256" key="2">
    <source>
        <dbReference type="ARBA" id="ARBA00023015"/>
    </source>
</evidence>
<evidence type="ECO:0000256" key="5">
    <source>
        <dbReference type="ARBA" id="ARBA00023242"/>
    </source>
</evidence>